<keyword evidence="2" id="KW-0479">Metal-binding</keyword>
<keyword evidence="1" id="KW-0001">2Fe-2S</keyword>
<dbReference type="Pfam" id="PF01799">
    <property type="entry name" value="Fer2_2"/>
    <property type="match status" value="1"/>
</dbReference>
<dbReference type="PROSITE" id="PS51085">
    <property type="entry name" value="2FE2S_FER_2"/>
    <property type="match status" value="1"/>
</dbReference>
<keyword evidence="3" id="KW-0560">Oxidoreductase</keyword>
<evidence type="ECO:0000256" key="1">
    <source>
        <dbReference type="ARBA" id="ARBA00022714"/>
    </source>
</evidence>
<dbReference type="GO" id="GO:0016491">
    <property type="term" value="F:oxidoreductase activity"/>
    <property type="evidence" value="ECO:0007669"/>
    <property type="project" value="UniProtKB-KW"/>
</dbReference>
<evidence type="ECO:0000313" key="8">
    <source>
        <dbReference type="EMBL" id="ACY99761.1"/>
    </source>
</evidence>
<dbReference type="Pfam" id="PF00111">
    <property type="entry name" value="Fer2"/>
    <property type="match status" value="1"/>
</dbReference>
<dbReference type="FunFam" id="3.10.20.30:FF:000020">
    <property type="entry name" value="Xanthine dehydrogenase iron-sulfur subunit"/>
    <property type="match status" value="1"/>
</dbReference>
<sequence length="173" mass="18669">MPRVRTKVDGVTYEDEVEPRLLLVHYLRERLGKVGTPVGCDTTNCGACTVLMDGLSVKSCSVLAVQADGHEITTVEGLGRGGELHPMQRAFHEEHALQCGYCTPGMIMAAIDLLRENPDPSDAEIRRGLEGNLCRCTGYQNIVRAVRRAAAEMRAGGDADAPAVPRPEAEVTP</sequence>
<dbReference type="SUPFAM" id="SSF47741">
    <property type="entry name" value="CO dehydrogenase ISP C-domain like"/>
    <property type="match status" value="1"/>
</dbReference>
<dbReference type="PANTHER" id="PTHR44379">
    <property type="entry name" value="OXIDOREDUCTASE WITH IRON-SULFUR SUBUNIT"/>
    <property type="match status" value="1"/>
</dbReference>
<dbReference type="InterPro" id="IPR051452">
    <property type="entry name" value="Diverse_Oxidoreductases"/>
</dbReference>
<evidence type="ECO:0000256" key="3">
    <source>
        <dbReference type="ARBA" id="ARBA00023002"/>
    </source>
</evidence>
<dbReference type="HOGENOM" id="CLU_052511_3_1_11"/>
<reference evidence="8 9" key="1">
    <citation type="journal article" date="2011" name="Stand. Genomic Sci.">
        <title>Complete genome sequence of Thermomonospora curvata type strain (B9).</title>
        <authorList>
            <person name="Chertkov O."/>
            <person name="Sikorski J."/>
            <person name="Nolan M."/>
            <person name="Lapidus A."/>
            <person name="Lucas S."/>
            <person name="Del Rio T.G."/>
            <person name="Tice H."/>
            <person name="Cheng J.F."/>
            <person name="Goodwin L."/>
            <person name="Pitluck S."/>
            <person name="Liolios K."/>
            <person name="Ivanova N."/>
            <person name="Mavromatis K."/>
            <person name="Mikhailova N."/>
            <person name="Ovchinnikova G."/>
            <person name="Pati A."/>
            <person name="Chen A."/>
            <person name="Palaniappan K."/>
            <person name="Djao O.D."/>
            <person name="Land M."/>
            <person name="Hauser L."/>
            <person name="Chang Y.J."/>
            <person name="Jeffries C.D."/>
            <person name="Brettin T."/>
            <person name="Han C."/>
            <person name="Detter J.C."/>
            <person name="Rohde M."/>
            <person name="Goker M."/>
            <person name="Woyke T."/>
            <person name="Bristow J."/>
            <person name="Eisen J.A."/>
            <person name="Markowitz V."/>
            <person name="Hugenholtz P."/>
            <person name="Klenk H.P."/>
            <person name="Kyrpides N.C."/>
        </authorList>
    </citation>
    <scope>NUCLEOTIDE SEQUENCE [LARGE SCALE GENOMIC DNA]</scope>
    <source>
        <strain evidence="9">ATCC 19995 / DSM 43183 / JCM 3096 / KCTC 9072 / NBRC 15933 / NCIMB 10081 / Henssen B9</strain>
    </source>
</reference>
<dbReference type="Gene3D" id="1.10.150.120">
    <property type="entry name" value="[2Fe-2S]-binding domain"/>
    <property type="match status" value="1"/>
</dbReference>
<evidence type="ECO:0000259" key="7">
    <source>
        <dbReference type="PROSITE" id="PS51085"/>
    </source>
</evidence>
<dbReference type="Proteomes" id="UP000001918">
    <property type="component" value="Chromosome"/>
</dbReference>
<gene>
    <name evidence="8" type="ordered locus">Tcur_4234</name>
</gene>
<evidence type="ECO:0000313" key="9">
    <source>
        <dbReference type="Proteomes" id="UP000001918"/>
    </source>
</evidence>
<organism evidence="8 9">
    <name type="scientific">Thermomonospora curvata (strain ATCC 19995 / DSM 43183 / JCM 3096 / KCTC 9072 / NBRC 15933 / NCIMB 10081 / Henssen B9)</name>
    <dbReference type="NCBI Taxonomy" id="471852"/>
    <lineage>
        <taxon>Bacteria</taxon>
        <taxon>Bacillati</taxon>
        <taxon>Actinomycetota</taxon>
        <taxon>Actinomycetes</taxon>
        <taxon>Streptosporangiales</taxon>
        <taxon>Thermomonosporaceae</taxon>
        <taxon>Thermomonospora</taxon>
    </lineage>
</organism>
<dbReference type="GO" id="GO:0051537">
    <property type="term" value="F:2 iron, 2 sulfur cluster binding"/>
    <property type="evidence" value="ECO:0007669"/>
    <property type="project" value="UniProtKB-KW"/>
</dbReference>
<dbReference type="InterPro" id="IPR002888">
    <property type="entry name" value="2Fe-2S-bd"/>
</dbReference>
<dbReference type="SUPFAM" id="SSF54292">
    <property type="entry name" value="2Fe-2S ferredoxin-like"/>
    <property type="match status" value="1"/>
</dbReference>
<evidence type="ECO:0000256" key="4">
    <source>
        <dbReference type="ARBA" id="ARBA00023004"/>
    </source>
</evidence>
<comment type="pathway">
    <text evidence="6">Alkaloid degradation; nicotine degradation.</text>
</comment>
<keyword evidence="4" id="KW-0408">Iron</keyword>
<dbReference type="EMBL" id="CP001738">
    <property type="protein sequence ID" value="ACY99761.1"/>
    <property type="molecule type" value="Genomic_DNA"/>
</dbReference>
<keyword evidence="9" id="KW-1185">Reference proteome</keyword>
<dbReference type="OrthoDB" id="3530637at2"/>
<dbReference type="InterPro" id="IPR036010">
    <property type="entry name" value="2Fe-2S_ferredoxin-like_sf"/>
</dbReference>
<dbReference type="eggNOG" id="COG2080">
    <property type="taxonomic scope" value="Bacteria"/>
</dbReference>
<name>D1A2A8_THECD</name>
<evidence type="ECO:0000256" key="5">
    <source>
        <dbReference type="ARBA" id="ARBA00023014"/>
    </source>
</evidence>
<evidence type="ECO:0000256" key="6">
    <source>
        <dbReference type="ARBA" id="ARBA00060707"/>
    </source>
</evidence>
<evidence type="ECO:0000256" key="2">
    <source>
        <dbReference type="ARBA" id="ARBA00022723"/>
    </source>
</evidence>
<accession>D1A2A8</accession>
<dbReference type="RefSeq" id="WP_012854544.1">
    <property type="nucleotide sequence ID" value="NC_013510.1"/>
</dbReference>
<protein>
    <submittedName>
        <fullName evidence="8">(2Fe-2S)-binding domain protein</fullName>
    </submittedName>
</protein>
<keyword evidence="5" id="KW-0411">Iron-sulfur</keyword>
<dbReference type="AlphaFoldDB" id="D1A2A8"/>
<proteinExistence type="predicted"/>
<dbReference type="PANTHER" id="PTHR44379:SF5">
    <property type="entry name" value="OXIDOREDUCTASE WITH IRON-SULFUR SUBUNIT"/>
    <property type="match status" value="1"/>
</dbReference>
<dbReference type="Gene3D" id="3.10.20.30">
    <property type="match status" value="1"/>
</dbReference>
<dbReference type="KEGG" id="tcu:Tcur_4234"/>
<dbReference type="InterPro" id="IPR036884">
    <property type="entry name" value="2Fe-2S-bd_dom_sf"/>
</dbReference>
<dbReference type="InterPro" id="IPR001041">
    <property type="entry name" value="2Fe-2S_ferredoxin-type"/>
</dbReference>
<dbReference type="InterPro" id="IPR012675">
    <property type="entry name" value="Beta-grasp_dom_sf"/>
</dbReference>
<dbReference type="STRING" id="471852.Tcur_4234"/>
<feature type="domain" description="2Fe-2S ferredoxin-type" evidence="7">
    <location>
        <begin position="2"/>
        <end position="78"/>
    </location>
</feature>
<dbReference type="GO" id="GO:0046872">
    <property type="term" value="F:metal ion binding"/>
    <property type="evidence" value="ECO:0007669"/>
    <property type="project" value="UniProtKB-KW"/>
</dbReference>
<dbReference type="FunFam" id="1.10.150.120:FF:000003">
    <property type="entry name" value="Carbon monoxide dehydrogenase, small subunit"/>
    <property type="match status" value="1"/>
</dbReference>